<dbReference type="SUPFAM" id="SSF54001">
    <property type="entry name" value="Cysteine proteinases"/>
    <property type="match status" value="1"/>
</dbReference>
<protein>
    <submittedName>
        <fullName evidence="2">Uncharacterized protein</fullName>
    </submittedName>
</protein>
<accession>A0AAN6JWR0</accession>
<feature type="compositionally biased region" description="Polar residues" evidence="1">
    <location>
        <begin position="457"/>
        <end position="472"/>
    </location>
</feature>
<comment type="caution">
    <text evidence="2">The sequence shown here is derived from an EMBL/GenBank/DDBJ whole genome shotgun (WGS) entry which is preliminary data.</text>
</comment>
<organism evidence="2 3">
    <name type="scientific">Friedmanniomyces endolithicus</name>
    <dbReference type="NCBI Taxonomy" id="329885"/>
    <lineage>
        <taxon>Eukaryota</taxon>
        <taxon>Fungi</taxon>
        <taxon>Dikarya</taxon>
        <taxon>Ascomycota</taxon>
        <taxon>Pezizomycotina</taxon>
        <taxon>Dothideomycetes</taxon>
        <taxon>Dothideomycetidae</taxon>
        <taxon>Mycosphaerellales</taxon>
        <taxon>Teratosphaeriaceae</taxon>
        <taxon>Friedmanniomyces</taxon>
    </lineage>
</organism>
<evidence type="ECO:0000313" key="3">
    <source>
        <dbReference type="Proteomes" id="UP001175353"/>
    </source>
</evidence>
<feature type="region of interest" description="Disordered" evidence="1">
    <location>
        <begin position="77"/>
        <end position="137"/>
    </location>
</feature>
<feature type="compositionally biased region" description="Polar residues" evidence="1">
    <location>
        <begin position="114"/>
        <end position="130"/>
    </location>
</feature>
<name>A0AAN6JWR0_9PEZI</name>
<dbReference type="InterPro" id="IPR038765">
    <property type="entry name" value="Papain-like_cys_pep_sf"/>
</dbReference>
<evidence type="ECO:0000256" key="1">
    <source>
        <dbReference type="SAM" id="MobiDB-lite"/>
    </source>
</evidence>
<dbReference type="Gene3D" id="3.40.395.10">
    <property type="entry name" value="Adenoviral Proteinase, Chain A"/>
    <property type="match status" value="1"/>
</dbReference>
<dbReference type="Proteomes" id="UP001175353">
    <property type="component" value="Unassembled WGS sequence"/>
</dbReference>
<sequence length="558" mass="61170">MPLANSISGAESKAPEEPDSGAMGARSRRDQLFRGTPHGRPQKRKRSLSDMSLGEKVLVRPRFEAVEEVGQVDFTTAATASLSTTPDRQPLRTSGDENTTDPGEVDSYTKGADQPSTHATTTVPDSNGEGSASDPLCPAAESLAHELDDRCQIIWSGEHPWVALNPGICGSRSLRLLASDGRLTDELVDTVPLLGVGSHNHAYLLPSAVYTNISERRWKALDRWKIRPGERWIFGIQETNHWMAVKIDWKDRLIQLYDPMERTLSRRGKRILGSMKRVKKWTEHLRGAGGPWVLGSFHGPQQHADDVQNCGFYVAWVLRAWIQGHPAGEDTLEDLLGFRQEVFRLLQDAPRAPALPMVDNSDSESSASGRDEKKGDAPASRGWKTSAHHADARPTRSDGSGDHRTTSGPSRLRHAREEDGDDALNSISREDPSADLPNELSGSPETVNAVEPLASGGSRSPSVCIEQQSGSIDTRRFEPPDARGQFASTEDHTVFESGSGVTGQHFAAAGNGDANVQMQPPCQTSDVKDTASEFPLTPFLREANEMGWDKYIEEFDWD</sequence>
<proteinExistence type="predicted"/>
<dbReference type="EMBL" id="JAUJLE010000639">
    <property type="protein sequence ID" value="KAK0952092.1"/>
    <property type="molecule type" value="Genomic_DNA"/>
</dbReference>
<feature type="compositionally biased region" description="Polar residues" evidence="1">
    <location>
        <begin position="514"/>
        <end position="525"/>
    </location>
</feature>
<feature type="region of interest" description="Disordered" evidence="1">
    <location>
        <begin position="511"/>
        <end position="530"/>
    </location>
</feature>
<feature type="compositionally biased region" description="Basic and acidic residues" evidence="1">
    <location>
        <begin position="388"/>
        <end position="405"/>
    </location>
</feature>
<gene>
    <name evidence="2" type="ORF">LTR91_024597</name>
</gene>
<evidence type="ECO:0000313" key="2">
    <source>
        <dbReference type="EMBL" id="KAK0952092.1"/>
    </source>
</evidence>
<feature type="region of interest" description="Disordered" evidence="1">
    <location>
        <begin position="353"/>
        <end position="479"/>
    </location>
</feature>
<dbReference type="AlphaFoldDB" id="A0AAN6JWR0"/>
<keyword evidence="3" id="KW-1185">Reference proteome</keyword>
<feature type="region of interest" description="Disordered" evidence="1">
    <location>
        <begin position="1"/>
        <end position="62"/>
    </location>
</feature>
<reference evidence="2" key="1">
    <citation type="submission" date="2023-06" db="EMBL/GenBank/DDBJ databases">
        <title>Black Yeasts Isolated from many extreme environments.</title>
        <authorList>
            <person name="Coleine C."/>
            <person name="Stajich J.E."/>
            <person name="Selbmann L."/>
        </authorList>
    </citation>
    <scope>NUCLEOTIDE SEQUENCE</scope>
    <source>
        <strain evidence="2">CCFEE 5200</strain>
    </source>
</reference>